<gene>
    <name evidence="3" type="ORF">P186_0141</name>
</gene>
<protein>
    <submittedName>
        <fullName evidence="3">rRNA intron-encoded endonuclease</fullName>
    </submittedName>
</protein>
<organism evidence="3 4">
    <name type="scientific">Pyrobaculum ferrireducens</name>
    <dbReference type="NCBI Taxonomy" id="1104324"/>
    <lineage>
        <taxon>Archaea</taxon>
        <taxon>Thermoproteota</taxon>
        <taxon>Thermoprotei</taxon>
        <taxon>Thermoproteales</taxon>
        <taxon>Thermoproteaceae</taxon>
        <taxon>Pyrobaculum</taxon>
    </lineage>
</organism>
<dbReference type="GO" id="GO:0004519">
    <property type="term" value="F:endonuclease activity"/>
    <property type="evidence" value="ECO:0007669"/>
    <property type="project" value="UniProtKB-KW"/>
</dbReference>
<proteinExistence type="predicted"/>
<reference evidence="3 4" key="1">
    <citation type="journal article" date="2012" name="J. Bacteriol.">
        <title>Complete genome sequence of strain 1860, a crenarchaeon of the genus pyrobaculum able to grow with various electron acceptors.</title>
        <authorList>
            <person name="Mardanov A.V."/>
            <person name="Gumerov V.M."/>
            <person name="Slobodkina G.B."/>
            <person name="Beletsky A.V."/>
            <person name="Bonch-Osmolovskaya E.A."/>
            <person name="Ravin N.V."/>
            <person name="Skryabin K.G."/>
        </authorList>
    </citation>
    <scope>NUCLEOTIDE SEQUENCE [LARGE SCALE GENOMIC DNA]</scope>
    <source>
        <strain evidence="3 4">1860</strain>
    </source>
</reference>
<dbReference type="PROSITE" id="PS50819">
    <property type="entry name" value="INTEIN_ENDONUCLEASE"/>
    <property type="match status" value="1"/>
</dbReference>
<keyword evidence="3" id="KW-0540">Nuclease</keyword>
<evidence type="ECO:0000313" key="3">
    <source>
        <dbReference type="EMBL" id="AET31607.1"/>
    </source>
</evidence>
<dbReference type="Gene3D" id="3.10.28.10">
    <property type="entry name" value="Homing endonucleases"/>
    <property type="match status" value="2"/>
</dbReference>
<dbReference type="Proteomes" id="UP000005867">
    <property type="component" value="Chromosome"/>
</dbReference>
<keyword evidence="4" id="KW-1185">Reference proteome</keyword>
<feature type="domain" description="DOD-type homing endonuclease" evidence="2">
    <location>
        <begin position="10"/>
        <end position="137"/>
    </location>
</feature>
<dbReference type="AlphaFoldDB" id="G7VEI3"/>
<dbReference type="InterPro" id="IPR004860">
    <property type="entry name" value="LAGLIDADG_dom"/>
</dbReference>
<dbReference type="InterPro" id="IPR004042">
    <property type="entry name" value="Intein_endonuc_central"/>
</dbReference>
<accession>G7VEI3</accession>
<dbReference type="eggNOG" id="arCOG03156">
    <property type="taxonomic scope" value="Archaea"/>
</dbReference>
<keyword evidence="3" id="KW-0378">Hydrolase</keyword>
<evidence type="ECO:0000256" key="1">
    <source>
        <dbReference type="SAM" id="MobiDB-lite"/>
    </source>
</evidence>
<dbReference type="HOGENOM" id="CLU_1387632_0_0_2"/>
<name>G7VEI3_9CREN</name>
<dbReference type="InterPro" id="IPR027434">
    <property type="entry name" value="Homing_endonucl"/>
</dbReference>
<feature type="region of interest" description="Disordered" evidence="1">
    <location>
        <begin position="173"/>
        <end position="196"/>
    </location>
</feature>
<evidence type="ECO:0000259" key="2">
    <source>
        <dbReference type="PROSITE" id="PS50819"/>
    </source>
</evidence>
<evidence type="ECO:0000313" key="4">
    <source>
        <dbReference type="Proteomes" id="UP000005867"/>
    </source>
</evidence>
<dbReference type="Pfam" id="PF14528">
    <property type="entry name" value="LAGLIDADG_3"/>
    <property type="match status" value="2"/>
</dbReference>
<dbReference type="EMBL" id="CP003098">
    <property type="protein sequence ID" value="AET31607.1"/>
    <property type="molecule type" value="Genomic_DNA"/>
</dbReference>
<dbReference type="SUPFAM" id="SSF55608">
    <property type="entry name" value="Homing endonucleases"/>
    <property type="match status" value="2"/>
</dbReference>
<keyword evidence="3" id="KW-0255">Endonuclease</keyword>
<feature type="compositionally biased region" description="Basic residues" evidence="1">
    <location>
        <begin position="175"/>
        <end position="187"/>
    </location>
</feature>
<dbReference type="KEGG" id="pyr:P186_0141"/>
<sequence>MDLDQWLDYLTGLVLGDGYLYHYRKEGKYYVRITDKSRDFLEMLKNELLKIGIRSHIYRQGQKNAYTLEISNKELYYTIKLRTRQLLESPTPHFVAGLIDAEGSLQKPRKGSIRIAITNTKPELLHPIVKILQTICINAEVKPYGKAKHGEKQRYRVVIYGKENIEKTLQAIPLRHPKFHPPARGRKSGNERDPHP</sequence>